<keyword evidence="1" id="KW-0472">Membrane</keyword>
<reference evidence="3" key="1">
    <citation type="submission" date="2016-10" db="EMBL/GenBank/DDBJ databases">
        <authorList>
            <person name="Varghese N."/>
            <person name="Submissions S."/>
        </authorList>
    </citation>
    <scope>NUCLEOTIDE SEQUENCE [LARGE SCALE GENOMIC DNA]</scope>
    <source>
        <strain evidence="3">CGMCC 1.10119</strain>
    </source>
</reference>
<keyword evidence="1" id="KW-0812">Transmembrane</keyword>
<dbReference type="AlphaFoldDB" id="A0A1G9UQE6"/>
<evidence type="ECO:0000313" key="3">
    <source>
        <dbReference type="Proteomes" id="UP000199451"/>
    </source>
</evidence>
<proteinExistence type="predicted"/>
<protein>
    <submittedName>
        <fullName evidence="2">Uncharacterized protein</fullName>
    </submittedName>
</protein>
<evidence type="ECO:0000256" key="1">
    <source>
        <dbReference type="SAM" id="Phobius"/>
    </source>
</evidence>
<evidence type="ECO:0000313" key="2">
    <source>
        <dbReference type="EMBL" id="SDM62083.1"/>
    </source>
</evidence>
<sequence length="53" mass="5787">MSTGIRVPRQPPRRQSLSTVFPGFAPNAPKRNVLVLLGYLFGLLLAVNLLALL</sequence>
<keyword evidence="3" id="KW-1185">Reference proteome</keyword>
<keyword evidence="1" id="KW-1133">Transmembrane helix</keyword>
<name>A0A1G9UQE6_9EURY</name>
<dbReference type="RefSeq" id="WP_170830614.1">
    <property type="nucleotide sequence ID" value="NZ_FNHL01000002.1"/>
</dbReference>
<organism evidence="2 3">
    <name type="scientific">Halogranum gelatinilyticum</name>
    <dbReference type="NCBI Taxonomy" id="660521"/>
    <lineage>
        <taxon>Archaea</taxon>
        <taxon>Methanobacteriati</taxon>
        <taxon>Methanobacteriota</taxon>
        <taxon>Stenosarchaea group</taxon>
        <taxon>Halobacteria</taxon>
        <taxon>Halobacteriales</taxon>
        <taxon>Haloferacaceae</taxon>
    </lineage>
</organism>
<feature type="transmembrane region" description="Helical" evidence="1">
    <location>
        <begin position="33"/>
        <end position="52"/>
    </location>
</feature>
<gene>
    <name evidence="2" type="ORF">SAMN04487949_2289</name>
</gene>
<accession>A0A1G9UQE6</accession>
<dbReference type="Proteomes" id="UP000199451">
    <property type="component" value="Unassembled WGS sequence"/>
</dbReference>
<dbReference type="EMBL" id="FNHL01000002">
    <property type="protein sequence ID" value="SDM62083.1"/>
    <property type="molecule type" value="Genomic_DNA"/>
</dbReference>